<evidence type="ECO:0000313" key="28">
    <source>
        <dbReference type="EMBL" id="GGY79988.1"/>
    </source>
</evidence>
<dbReference type="Pfam" id="PF14814">
    <property type="entry name" value="UB2H"/>
    <property type="match status" value="1"/>
</dbReference>
<evidence type="ECO:0000256" key="1">
    <source>
        <dbReference type="ARBA" id="ARBA00002624"/>
    </source>
</evidence>
<evidence type="ECO:0000256" key="4">
    <source>
        <dbReference type="ARBA" id="ARBA00007090"/>
    </source>
</evidence>
<name>A0ABQ3B661_9GAMM</name>
<evidence type="ECO:0000259" key="27">
    <source>
        <dbReference type="Pfam" id="PF14814"/>
    </source>
</evidence>
<organism evidence="28 29">
    <name type="scientific">Cellvibrio zantedeschiae</name>
    <dbReference type="NCBI Taxonomy" id="1237077"/>
    <lineage>
        <taxon>Bacteria</taxon>
        <taxon>Pseudomonadati</taxon>
        <taxon>Pseudomonadota</taxon>
        <taxon>Gammaproteobacteria</taxon>
        <taxon>Cellvibrionales</taxon>
        <taxon>Cellvibrionaceae</taxon>
        <taxon>Cellvibrio</taxon>
    </lineage>
</organism>
<gene>
    <name evidence="28" type="primary">mrcB</name>
    <name evidence="28" type="ORF">GCM10011613_26240</name>
</gene>
<sequence length="780" mass="87074">MTKRRFLSRSKKPSGASSVHIPWKPILWICLAGMLIGALILGVWSLYLDKVVREKFEGKKWSLPARVYSRPLELYEGLPLTPVLFEKELEALGYRTSASITSSGQMTRRAASSSEVTYDIYTRGFNFWDKREEPQRFTVRIDEGKVASLMDEKGVGLPLVRMEPEEIGGIYPNNIEDRVLVKLDQLPPLLGETLLAVEDKHFLEHHGVSPEAILRAIWVNAREGEVVQGGSTLTQQLVKNFYLTSEQSLTRKIPEAIMSVLLELHYSKSEILETYINEVYLGRSGSREIHGFGLAAQHYFRQPLHELNAQEIALLVGLVKGASFYNPWRNPERAKNRRNLVLSVMHQENLIDDKQFKIAQASPLGLAAETDVSLINYPAFVDLVKRQLKQDYQEDDLRKEGLRIFTTIAPMVQRLAEKAAATRVAQLEKQYKLKDMQVSMVVTSVGSGEILALIGDKNPRFPGLNRALDAHRQIGSLMKPFVYLTALDQPQTYNLGTLISDDPVSIKGGDGKMWEPKNADNLSHGNMPLYRALAHSENQATVRLGMQLGVKSVVQTVKAAGYNGEIPQVPSILIGAVDMSPMEVTGIYHTLAAEGVYTPLHAIREVLNAEGQPLKRYPIELDQRFSGQSTFELQYALQAVLREGTGRSVYNSFPASLPLAGKTGTTNDQRDSWFAGFSGEHLAVVWVGKDDNSKTPLSGASGALQVWADLMRQLPTQGVNQQPPEGVSYDWIDTSTGLLSAEHCEGAMWLPLHNDFKPKESAECKIKAGAEEHWWQKIFN</sequence>
<feature type="domain" description="Glycosyl transferase family 51" evidence="26">
    <location>
        <begin position="176"/>
        <end position="345"/>
    </location>
</feature>
<dbReference type="PANTHER" id="PTHR32282">
    <property type="entry name" value="BINDING PROTEIN TRANSPEPTIDASE, PUTATIVE-RELATED"/>
    <property type="match status" value="1"/>
</dbReference>
<evidence type="ECO:0000256" key="3">
    <source>
        <dbReference type="ARBA" id="ARBA00004752"/>
    </source>
</evidence>
<protein>
    <recommendedName>
        <fullName evidence="6 22">Penicillin-binding protein 1B</fullName>
        <shortName evidence="23">PBP-1b</shortName>
        <shortName evidence="23">PBP1b</shortName>
    </recommendedName>
    <alternativeName>
        <fullName evidence="19 23">Murein polymerase</fullName>
    </alternativeName>
</protein>
<dbReference type="Pfam" id="PF00905">
    <property type="entry name" value="Transpeptidase"/>
    <property type="match status" value="1"/>
</dbReference>
<dbReference type="PIRSF" id="PIRSF002799">
    <property type="entry name" value="PBP_1b"/>
    <property type="match status" value="1"/>
</dbReference>
<keyword evidence="14 23" id="KW-0573">Peptidoglycan synthesis</keyword>
<dbReference type="InterPro" id="IPR012338">
    <property type="entry name" value="Beta-lactam/transpept-like"/>
</dbReference>
<dbReference type="Gene3D" id="1.10.3810.10">
    <property type="entry name" value="Biosynthetic peptidoglycan transglycosylase-like"/>
    <property type="match status" value="1"/>
</dbReference>
<evidence type="ECO:0000256" key="21">
    <source>
        <dbReference type="ARBA" id="ARBA00049902"/>
    </source>
</evidence>
<evidence type="ECO:0000256" key="15">
    <source>
        <dbReference type="ARBA" id="ARBA00023136"/>
    </source>
</evidence>
<evidence type="ECO:0000256" key="22">
    <source>
        <dbReference type="NCBIfam" id="TIGR02071"/>
    </source>
</evidence>
<evidence type="ECO:0000256" key="5">
    <source>
        <dbReference type="ARBA" id="ARBA00007739"/>
    </source>
</evidence>
<comment type="catalytic activity">
    <reaction evidence="20">
        <text>Preferential cleavage: (Ac)2-L-Lys-D-Ala-|-D-Ala. Also transpeptidation of peptidyl-alanyl moieties that are N-acyl substituents of D-alanine.</text>
        <dbReference type="EC" id="3.4.16.4"/>
    </reaction>
</comment>
<evidence type="ECO:0000256" key="10">
    <source>
        <dbReference type="ARBA" id="ARBA00022676"/>
    </source>
</evidence>
<evidence type="ECO:0000256" key="19">
    <source>
        <dbReference type="ARBA" id="ARBA00032454"/>
    </source>
</evidence>
<dbReference type="Proteomes" id="UP000619761">
    <property type="component" value="Unassembled WGS sequence"/>
</dbReference>
<comment type="subcellular location">
    <subcellularLocation>
        <location evidence="2">Cell membrane</location>
    </subcellularLocation>
</comment>
<dbReference type="InterPro" id="IPR036950">
    <property type="entry name" value="PBP_transglycosylase"/>
</dbReference>
<dbReference type="InterPro" id="IPR023346">
    <property type="entry name" value="Lysozyme-like_dom_sf"/>
</dbReference>
<keyword evidence="15 24" id="KW-0472">Membrane</keyword>
<dbReference type="EMBL" id="BMYZ01000002">
    <property type="protein sequence ID" value="GGY79988.1"/>
    <property type="molecule type" value="Genomic_DNA"/>
</dbReference>
<comment type="similarity">
    <text evidence="5 23">In the N-terminal section; belongs to the glycosyltransferase 51 family.</text>
</comment>
<evidence type="ECO:0000256" key="24">
    <source>
        <dbReference type="SAM" id="Phobius"/>
    </source>
</evidence>
<dbReference type="InterPro" id="IPR011813">
    <property type="entry name" value="PBP_1b"/>
</dbReference>
<keyword evidence="11 23" id="KW-0808">Transferase</keyword>
<keyword evidence="7" id="KW-1003">Cell membrane</keyword>
<proteinExistence type="inferred from homology"/>
<comment type="similarity">
    <text evidence="4 23">In the C-terminal section; belongs to the transpeptidase family.</text>
</comment>
<evidence type="ECO:0000313" key="29">
    <source>
        <dbReference type="Proteomes" id="UP000619761"/>
    </source>
</evidence>
<keyword evidence="9" id="KW-0645">Protease</keyword>
<dbReference type="RefSeq" id="WP_189419300.1">
    <property type="nucleotide sequence ID" value="NZ_BMYZ01000002.1"/>
</dbReference>
<evidence type="ECO:0000256" key="17">
    <source>
        <dbReference type="ARBA" id="ARBA00023268"/>
    </source>
</evidence>
<dbReference type="InterPro" id="IPR028166">
    <property type="entry name" value="UB2H"/>
</dbReference>
<evidence type="ECO:0000256" key="2">
    <source>
        <dbReference type="ARBA" id="ARBA00004236"/>
    </source>
</evidence>
<evidence type="ECO:0000256" key="11">
    <source>
        <dbReference type="ARBA" id="ARBA00022679"/>
    </source>
</evidence>
<evidence type="ECO:0000256" key="23">
    <source>
        <dbReference type="PIRNR" id="PIRNR002799"/>
    </source>
</evidence>
<keyword evidence="12" id="KW-0378">Hydrolase</keyword>
<keyword evidence="24" id="KW-0812">Transmembrane</keyword>
<keyword evidence="10 23" id="KW-0328">Glycosyltransferase</keyword>
<feature type="domain" description="Penicillin-binding protein transpeptidase" evidence="25">
    <location>
        <begin position="439"/>
        <end position="678"/>
    </location>
</feature>
<evidence type="ECO:0000259" key="25">
    <source>
        <dbReference type="Pfam" id="PF00905"/>
    </source>
</evidence>
<dbReference type="SUPFAM" id="SSF56601">
    <property type="entry name" value="beta-lactamase/transpeptidase-like"/>
    <property type="match status" value="1"/>
</dbReference>
<evidence type="ECO:0000256" key="6">
    <source>
        <dbReference type="ARBA" id="ARBA00018637"/>
    </source>
</evidence>
<dbReference type="Gene3D" id="3.40.710.10">
    <property type="entry name" value="DD-peptidase/beta-lactamase superfamily"/>
    <property type="match status" value="1"/>
</dbReference>
<evidence type="ECO:0000256" key="7">
    <source>
        <dbReference type="ARBA" id="ARBA00022475"/>
    </source>
</evidence>
<comment type="pathway">
    <text evidence="3 23">Cell wall biogenesis; peptidoglycan biosynthesis.</text>
</comment>
<comment type="caution">
    <text evidence="28">The sequence shown here is derived from an EMBL/GenBank/DDBJ whole genome shotgun (WGS) entry which is preliminary data.</text>
</comment>
<evidence type="ECO:0000256" key="12">
    <source>
        <dbReference type="ARBA" id="ARBA00022801"/>
    </source>
</evidence>
<keyword evidence="13 23" id="KW-0133">Cell shape</keyword>
<evidence type="ECO:0000256" key="18">
    <source>
        <dbReference type="ARBA" id="ARBA00023316"/>
    </source>
</evidence>
<keyword evidence="18 23" id="KW-0961">Cell wall biogenesis/degradation</keyword>
<comment type="catalytic activity">
    <reaction evidence="21">
        <text>[GlcNAc-(1-&gt;4)-Mur2Ac(oyl-L-Ala-gamma-D-Glu-L-Lys-D-Ala-D-Ala)](n)-di-trans,octa-cis-undecaprenyl diphosphate + beta-D-GlcNAc-(1-&gt;4)-Mur2Ac(oyl-L-Ala-gamma-D-Glu-L-Lys-D-Ala-D-Ala)-di-trans,octa-cis-undecaprenyl diphosphate = [GlcNAc-(1-&gt;4)-Mur2Ac(oyl-L-Ala-gamma-D-Glu-L-Lys-D-Ala-D-Ala)](n+1)-di-trans,octa-cis-undecaprenyl diphosphate + di-trans,octa-cis-undecaprenyl diphosphate + H(+)</text>
        <dbReference type="Rhea" id="RHEA:23708"/>
        <dbReference type="Rhea" id="RHEA-COMP:9602"/>
        <dbReference type="Rhea" id="RHEA-COMP:9603"/>
        <dbReference type="ChEBI" id="CHEBI:15378"/>
        <dbReference type="ChEBI" id="CHEBI:58405"/>
        <dbReference type="ChEBI" id="CHEBI:60033"/>
        <dbReference type="ChEBI" id="CHEBI:78435"/>
        <dbReference type="EC" id="2.4.99.28"/>
    </reaction>
</comment>
<evidence type="ECO:0000256" key="20">
    <source>
        <dbReference type="ARBA" id="ARBA00034000"/>
    </source>
</evidence>
<evidence type="ECO:0000256" key="8">
    <source>
        <dbReference type="ARBA" id="ARBA00022645"/>
    </source>
</evidence>
<dbReference type="NCBIfam" id="TIGR02071">
    <property type="entry name" value="PBP_1b"/>
    <property type="match status" value="1"/>
</dbReference>
<evidence type="ECO:0000256" key="16">
    <source>
        <dbReference type="ARBA" id="ARBA00023251"/>
    </source>
</evidence>
<comment type="function">
    <text evidence="1 23">Cell wall formation. Synthesis of cross-linked peptidoglycan from the lipid intermediates. The enzyme has a penicillin-insensitive transglycosylase N-terminal domain (formation of linear glycan strands) and a penicillin-sensitive transpeptidase C-terminal domain (cross-linking of the peptide subunits).</text>
</comment>
<dbReference type="PANTHER" id="PTHR32282:SF11">
    <property type="entry name" value="PENICILLIN-BINDING PROTEIN 1B"/>
    <property type="match status" value="1"/>
</dbReference>
<keyword evidence="8" id="KW-0121">Carboxypeptidase</keyword>
<dbReference type="InterPro" id="IPR001264">
    <property type="entry name" value="Glyco_trans_51"/>
</dbReference>
<dbReference type="SUPFAM" id="SSF53955">
    <property type="entry name" value="Lysozyme-like"/>
    <property type="match status" value="1"/>
</dbReference>
<dbReference type="InterPro" id="IPR001460">
    <property type="entry name" value="PCN-bd_Tpept"/>
</dbReference>
<keyword evidence="29" id="KW-1185">Reference proteome</keyword>
<dbReference type="Pfam" id="PF00912">
    <property type="entry name" value="Transgly"/>
    <property type="match status" value="1"/>
</dbReference>
<evidence type="ECO:0000259" key="26">
    <source>
        <dbReference type="Pfam" id="PF00912"/>
    </source>
</evidence>
<feature type="transmembrane region" description="Helical" evidence="24">
    <location>
        <begin position="21"/>
        <end position="47"/>
    </location>
</feature>
<evidence type="ECO:0000256" key="9">
    <source>
        <dbReference type="ARBA" id="ARBA00022670"/>
    </source>
</evidence>
<dbReference type="Gene3D" id="3.30.2060.10">
    <property type="entry name" value="Penicillin-binding protein 1b domain"/>
    <property type="match status" value="1"/>
</dbReference>
<keyword evidence="24" id="KW-1133">Transmembrane helix</keyword>
<evidence type="ECO:0000256" key="14">
    <source>
        <dbReference type="ARBA" id="ARBA00022984"/>
    </source>
</evidence>
<feature type="domain" description="Bifunctional transglycosylase second" evidence="27">
    <location>
        <begin position="74"/>
        <end position="162"/>
    </location>
</feature>
<keyword evidence="17" id="KW-0511">Multifunctional enzyme</keyword>
<accession>A0ABQ3B661</accession>
<reference evidence="29" key="1">
    <citation type="journal article" date="2019" name="Int. J. Syst. Evol. Microbiol.">
        <title>The Global Catalogue of Microorganisms (GCM) 10K type strain sequencing project: providing services to taxonomists for standard genome sequencing and annotation.</title>
        <authorList>
            <consortium name="The Broad Institute Genomics Platform"/>
            <consortium name="The Broad Institute Genome Sequencing Center for Infectious Disease"/>
            <person name="Wu L."/>
            <person name="Ma J."/>
        </authorList>
    </citation>
    <scope>NUCLEOTIDE SEQUENCE [LARGE SCALE GENOMIC DNA]</scope>
    <source>
        <strain evidence="29">KCTC 32239</strain>
    </source>
</reference>
<evidence type="ECO:0000256" key="13">
    <source>
        <dbReference type="ARBA" id="ARBA00022960"/>
    </source>
</evidence>
<dbReference type="InterPro" id="IPR050396">
    <property type="entry name" value="Glycosyltr_51/Transpeptidase"/>
</dbReference>
<keyword evidence="16" id="KW-0046">Antibiotic resistance</keyword>